<keyword evidence="2" id="KW-1185">Reference proteome</keyword>
<evidence type="ECO:0000313" key="2">
    <source>
        <dbReference type="Proteomes" id="UP001732700"/>
    </source>
</evidence>
<dbReference type="Proteomes" id="UP001732700">
    <property type="component" value="Unassembled WGS sequence"/>
</dbReference>
<protein>
    <submittedName>
        <fullName evidence="1">Uncharacterized protein</fullName>
    </submittedName>
</protein>
<sequence length="415" mass="46299">MRLTPDKTLTSDQGSFALGFFSPSNSTQNMYVGIWFNDIPVHTVVWVANRDNPITDASSAVFGMTDNSSLVLSESNGHHILWMPNLVTGSNSSVKLLNNGNLAVMSSDGAMLWQSFENPSDIVLAGMPMRTTHKTRPPWRIISWKGPEDPSKGRFSGGNDLNTPLQFFVWDGSVPYWRAAVWTGYVYSNMGLQTVSSLMYMTIYKGTDGESYATFGLSDGSSRILYKIDYSGKTVLLRWNTSLTDWTPITPWPVYRCNFYGYCGPYGYCDNTEEIPACKCLDGFDPSNKTEWVAGNFSQDQMAKSNFNFNASIQPGGTVSFEHRNIYGLNRSIVGSVTSSNLLNPQDDLSFKLEYVHPYLDGVDERNKNRTFKTSCFNTRKLSPVFVAGPNMDEAPPVWVDRVGFKANITEVCTC</sequence>
<accession>A0ACD6ARV5</accession>
<evidence type="ECO:0000313" key="1">
    <source>
        <dbReference type="EnsemblPlants" id="AVESA.00010b.r2.UnG1454450.1.CDS"/>
    </source>
</evidence>
<name>A0ACD6ARV5_AVESA</name>
<reference evidence="1" key="1">
    <citation type="submission" date="2025-09" db="UniProtKB">
        <authorList>
            <consortium name="EnsemblPlants"/>
        </authorList>
    </citation>
    <scope>IDENTIFICATION</scope>
</reference>
<dbReference type="EnsemblPlants" id="AVESA.00010b.r2.UnG1454450.1">
    <property type="protein sequence ID" value="AVESA.00010b.r2.UnG1454450.1.CDS"/>
    <property type="gene ID" value="AVESA.00010b.r2.UnG1454450"/>
</dbReference>
<proteinExistence type="predicted"/>
<organism evidence="1 2">
    <name type="scientific">Avena sativa</name>
    <name type="common">Oat</name>
    <dbReference type="NCBI Taxonomy" id="4498"/>
    <lineage>
        <taxon>Eukaryota</taxon>
        <taxon>Viridiplantae</taxon>
        <taxon>Streptophyta</taxon>
        <taxon>Embryophyta</taxon>
        <taxon>Tracheophyta</taxon>
        <taxon>Spermatophyta</taxon>
        <taxon>Magnoliopsida</taxon>
        <taxon>Liliopsida</taxon>
        <taxon>Poales</taxon>
        <taxon>Poaceae</taxon>
        <taxon>BOP clade</taxon>
        <taxon>Pooideae</taxon>
        <taxon>Poodae</taxon>
        <taxon>Poeae</taxon>
        <taxon>Poeae Chloroplast Group 1 (Aveneae type)</taxon>
        <taxon>Aveninae</taxon>
        <taxon>Avena</taxon>
    </lineage>
</organism>